<dbReference type="InterPro" id="IPR035209">
    <property type="entry name" value="FLO/LFY_C"/>
</dbReference>
<keyword evidence="5" id="KW-1185">Reference proteome</keyword>
<evidence type="ECO:0000256" key="2">
    <source>
        <dbReference type="SAM" id="MobiDB-lite"/>
    </source>
</evidence>
<keyword evidence="1" id="KW-0804">Transcription</keyword>
<evidence type="ECO:0000313" key="5">
    <source>
        <dbReference type="Proteomes" id="UP001396334"/>
    </source>
</evidence>
<keyword evidence="1" id="KW-0805">Transcription regulation</keyword>
<comment type="caution">
    <text evidence="4">The sequence shown here is derived from an EMBL/GenBank/DDBJ whole genome shotgun (WGS) entry which is preliminary data.</text>
</comment>
<dbReference type="Pfam" id="PF17538">
    <property type="entry name" value="C_LFY_FLO"/>
    <property type="match status" value="1"/>
</dbReference>
<feature type="domain" description="Floricaula/leafy DNA-binding C-terminal" evidence="3">
    <location>
        <begin position="25"/>
        <end position="138"/>
    </location>
</feature>
<comment type="similarity">
    <text evidence="1">Belongs to the FLO/LFY family.</text>
</comment>
<keyword evidence="1" id="KW-0010">Activator</keyword>
<evidence type="ECO:0000313" key="4">
    <source>
        <dbReference type="EMBL" id="KAK9040315.1"/>
    </source>
</evidence>
<dbReference type="Proteomes" id="UP001396334">
    <property type="component" value="Unassembled WGS sequence"/>
</dbReference>
<evidence type="ECO:0000259" key="3">
    <source>
        <dbReference type="Pfam" id="PF17538"/>
    </source>
</evidence>
<sequence>MRRRNVVEVDEGGDDDENGDTSGVCYERQREHPLIITEPWEVAPDKKNCLDYLFHLYEQCRELLIQVRNITKYQVFIYAEKAGASDINRSKMRYYLHCYALHCLDEDTSNALRRAFKERGENVSAWRQTCYKPVVAIVVGAGT</sequence>
<protein>
    <recommendedName>
        <fullName evidence="1">Floricaula/leafy-like transcription factor</fullName>
    </recommendedName>
</protein>
<accession>A0ABR2TS72</accession>
<dbReference type="PANTHER" id="PTHR36079">
    <property type="entry name" value="PROTEIN LEAFY"/>
    <property type="match status" value="1"/>
</dbReference>
<proteinExistence type="inferred from homology"/>
<keyword evidence="1" id="KW-0539">Nucleus</keyword>
<dbReference type="InterPro" id="IPR038276">
    <property type="entry name" value="Floricaula/leafy_C_sf"/>
</dbReference>
<gene>
    <name evidence="4" type="ORF">V6N11_015486</name>
</gene>
<dbReference type="EMBL" id="JBBPBN010000004">
    <property type="protein sequence ID" value="KAK9040315.1"/>
    <property type="molecule type" value="Genomic_DNA"/>
</dbReference>
<comment type="subcellular location">
    <subcellularLocation>
        <location evidence="1">Nucleus</location>
    </subcellularLocation>
</comment>
<name>A0ABR2TS72_9ROSI</name>
<evidence type="ECO:0000256" key="1">
    <source>
        <dbReference type="RuleBase" id="RU366064"/>
    </source>
</evidence>
<feature type="region of interest" description="Disordered" evidence="2">
    <location>
        <begin position="1"/>
        <end position="23"/>
    </location>
</feature>
<dbReference type="Gene3D" id="1.10.4180.10">
    <property type="entry name" value="Protein LEAFY"/>
    <property type="match status" value="1"/>
</dbReference>
<reference evidence="4 5" key="1">
    <citation type="journal article" date="2024" name="G3 (Bethesda)">
        <title>Genome assembly of Hibiscus sabdariffa L. provides insights into metabolisms of medicinal natural products.</title>
        <authorList>
            <person name="Kim T."/>
        </authorList>
    </citation>
    <scope>NUCLEOTIDE SEQUENCE [LARGE SCALE GENOMIC DNA]</scope>
    <source>
        <strain evidence="4">TK-2024</strain>
        <tissue evidence="4">Old leaves</tissue>
    </source>
</reference>
<feature type="compositionally biased region" description="Acidic residues" evidence="2">
    <location>
        <begin position="8"/>
        <end position="19"/>
    </location>
</feature>
<dbReference type="InterPro" id="IPR002910">
    <property type="entry name" value="FLO_LFY"/>
</dbReference>
<dbReference type="PANTHER" id="PTHR36079:SF1">
    <property type="entry name" value="PROTEIN LEAFY"/>
    <property type="match status" value="1"/>
</dbReference>
<comment type="function">
    <text evidence="1">Probable transcription factor.</text>
</comment>
<keyword evidence="1" id="KW-0238">DNA-binding</keyword>
<organism evidence="4 5">
    <name type="scientific">Hibiscus sabdariffa</name>
    <name type="common">roselle</name>
    <dbReference type="NCBI Taxonomy" id="183260"/>
    <lineage>
        <taxon>Eukaryota</taxon>
        <taxon>Viridiplantae</taxon>
        <taxon>Streptophyta</taxon>
        <taxon>Embryophyta</taxon>
        <taxon>Tracheophyta</taxon>
        <taxon>Spermatophyta</taxon>
        <taxon>Magnoliopsida</taxon>
        <taxon>eudicotyledons</taxon>
        <taxon>Gunneridae</taxon>
        <taxon>Pentapetalae</taxon>
        <taxon>rosids</taxon>
        <taxon>malvids</taxon>
        <taxon>Malvales</taxon>
        <taxon>Malvaceae</taxon>
        <taxon>Malvoideae</taxon>
        <taxon>Hibiscus</taxon>
    </lineage>
</organism>